<dbReference type="AlphaFoldDB" id="M4NGT0"/>
<evidence type="ECO:0000313" key="2">
    <source>
        <dbReference type="EMBL" id="AGG90099.1"/>
    </source>
</evidence>
<evidence type="ECO:0000313" key="3">
    <source>
        <dbReference type="Proteomes" id="UP000011859"/>
    </source>
</evidence>
<evidence type="ECO:0000256" key="1">
    <source>
        <dbReference type="SAM" id="MobiDB-lite"/>
    </source>
</evidence>
<dbReference type="KEGG" id="rhd:R2APBS1_3024"/>
<gene>
    <name evidence="2" type="ORF">R2APBS1_3024</name>
</gene>
<dbReference type="Proteomes" id="UP000011859">
    <property type="component" value="Chromosome"/>
</dbReference>
<feature type="region of interest" description="Disordered" evidence="1">
    <location>
        <begin position="30"/>
        <end position="51"/>
    </location>
</feature>
<dbReference type="STRING" id="666685.R2APBS1_3024"/>
<protein>
    <submittedName>
        <fullName evidence="2">Uncharacterized protein</fullName>
    </submittedName>
</protein>
<sequence length="51" mass="5424">MELFSILGNSQQLDGGAMWFGPSVGLTPRAARGRLRRPDSLPANPSATRGI</sequence>
<dbReference type="HOGENOM" id="CLU_3103182_0_0_6"/>
<organism evidence="2 3">
    <name type="scientific">Rhodanobacter denitrificans</name>
    <dbReference type="NCBI Taxonomy" id="666685"/>
    <lineage>
        <taxon>Bacteria</taxon>
        <taxon>Pseudomonadati</taxon>
        <taxon>Pseudomonadota</taxon>
        <taxon>Gammaproteobacteria</taxon>
        <taxon>Lysobacterales</taxon>
        <taxon>Rhodanobacteraceae</taxon>
        <taxon>Rhodanobacter</taxon>
    </lineage>
</organism>
<reference evidence="2 3" key="1">
    <citation type="submission" date="2012-04" db="EMBL/GenBank/DDBJ databases">
        <title>Complete genome of Rhodanobacter sp. 2APBS1.</title>
        <authorList>
            <consortium name="US DOE Joint Genome Institute"/>
            <person name="Huntemann M."/>
            <person name="Wei C.-L."/>
            <person name="Han J."/>
            <person name="Detter J.C."/>
            <person name="Han C."/>
            <person name="Tapia R."/>
            <person name="Munk A.C.C."/>
            <person name="Chen A."/>
            <person name="Krypides N."/>
            <person name="Mavromatis K."/>
            <person name="Markowitz V."/>
            <person name="Szeto E."/>
            <person name="Ivanova N."/>
            <person name="Mikhailova N."/>
            <person name="Ovchinnikova G."/>
            <person name="Pagani I."/>
            <person name="Pati A."/>
            <person name="Goodwin L."/>
            <person name="Peters L."/>
            <person name="Pitluck S."/>
            <person name="Woyke T."/>
            <person name="Prakash O."/>
            <person name="Elkins J."/>
            <person name="Brown S."/>
            <person name="Palumbo A."/>
            <person name="Hemme C."/>
            <person name="Zhou J."/>
            <person name="Watson D."/>
            <person name="Jardine P."/>
            <person name="Kostka J."/>
            <person name="Green S."/>
        </authorList>
    </citation>
    <scope>NUCLEOTIDE SEQUENCE [LARGE SCALE GENOMIC DNA]</scope>
    <source>
        <strain evidence="2 3">2APBS1</strain>
    </source>
</reference>
<dbReference type="EMBL" id="CP003470">
    <property type="protein sequence ID" value="AGG90099.1"/>
    <property type="molecule type" value="Genomic_DNA"/>
</dbReference>
<name>M4NGT0_9GAMM</name>
<proteinExistence type="predicted"/>
<keyword evidence="3" id="KW-1185">Reference proteome</keyword>
<accession>M4NGT0</accession>